<dbReference type="PANTHER" id="PTHR34849:SF3">
    <property type="entry name" value="SSR2962 PROTEIN"/>
    <property type="match status" value="1"/>
</dbReference>
<dbReference type="InterPro" id="IPR007367">
    <property type="entry name" value="DUF433"/>
</dbReference>
<dbReference type="SUPFAM" id="SSF46689">
    <property type="entry name" value="Homeodomain-like"/>
    <property type="match status" value="1"/>
</dbReference>
<keyword evidence="2" id="KW-1185">Reference proteome</keyword>
<accession>A0ABS5AGM8</accession>
<dbReference type="Proteomes" id="UP001519363">
    <property type="component" value="Unassembled WGS sequence"/>
</dbReference>
<evidence type="ECO:0000313" key="2">
    <source>
        <dbReference type="Proteomes" id="UP001519363"/>
    </source>
</evidence>
<dbReference type="PANTHER" id="PTHR34849">
    <property type="entry name" value="SSL5025 PROTEIN"/>
    <property type="match status" value="1"/>
</dbReference>
<proteinExistence type="predicted"/>
<dbReference type="InterPro" id="IPR036388">
    <property type="entry name" value="WH-like_DNA-bd_sf"/>
</dbReference>
<dbReference type="RefSeq" id="WP_086781342.1">
    <property type="nucleotide sequence ID" value="NZ_JAGIOO010000001.1"/>
</dbReference>
<gene>
    <name evidence="1" type="ORF">JOF53_004587</name>
</gene>
<dbReference type="Gene3D" id="1.10.10.10">
    <property type="entry name" value="Winged helix-like DNA-binding domain superfamily/Winged helix DNA-binding domain"/>
    <property type="match status" value="1"/>
</dbReference>
<reference evidence="1 2" key="1">
    <citation type="submission" date="2021-03" db="EMBL/GenBank/DDBJ databases">
        <title>Sequencing the genomes of 1000 actinobacteria strains.</title>
        <authorList>
            <person name="Klenk H.-P."/>
        </authorList>
    </citation>
    <scope>NUCLEOTIDE SEQUENCE [LARGE SCALE GENOMIC DNA]</scope>
    <source>
        <strain evidence="1 2">DSM 44580</strain>
    </source>
</reference>
<dbReference type="InterPro" id="IPR009057">
    <property type="entry name" value="Homeodomain-like_sf"/>
</dbReference>
<dbReference type="Pfam" id="PF04255">
    <property type="entry name" value="DUF433"/>
    <property type="match status" value="1"/>
</dbReference>
<protein>
    <submittedName>
        <fullName evidence="1">Uncharacterized protein (DUF433 family)</fullName>
    </submittedName>
</protein>
<sequence>MAFQQVTMDPEVLGGVPFVTGTKVAVATVVALVCEGRTAEEIVLKYPELSVSDVDCCLEFQRGGAR</sequence>
<evidence type="ECO:0000313" key="1">
    <source>
        <dbReference type="EMBL" id="MBP2475715.1"/>
    </source>
</evidence>
<dbReference type="EMBL" id="JAGIOO010000001">
    <property type="protein sequence ID" value="MBP2475715.1"/>
    <property type="molecule type" value="Genomic_DNA"/>
</dbReference>
<name>A0ABS5AGM8_9PSEU</name>
<comment type="caution">
    <text evidence="1">The sequence shown here is derived from an EMBL/GenBank/DDBJ whole genome shotgun (WGS) entry which is preliminary data.</text>
</comment>
<organism evidence="1 2">
    <name type="scientific">Crossiella equi</name>
    <dbReference type="NCBI Taxonomy" id="130796"/>
    <lineage>
        <taxon>Bacteria</taxon>
        <taxon>Bacillati</taxon>
        <taxon>Actinomycetota</taxon>
        <taxon>Actinomycetes</taxon>
        <taxon>Pseudonocardiales</taxon>
        <taxon>Pseudonocardiaceae</taxon>
        <taxon>Crossiella</taxon>
    </lineage>
</organism>